<sequence>MDAESWMRVRKAVKMDAESWTRSLKSCKDGRGVRKAVKMDVESWTRRDAIARECCHSEAVLWFELTLGTKTHLASVESEDCTWLSRKDGHHFPLVV</sequence>
<comment type="caution">
    <text evidence="1">The sequence shown here is derived from an EMBL/GenBank/DDBJ whole genome shotgun (WGS) entry which is preliminary data.</text>
</comment>
<name>A0A218WW05_PUNGR</name>
<reference evidence="2" key="1">
    <citation type="journal article" date="2017" name="Plant J.">
        <title>The pomegranate (Punica granatum L.) genome and the genomics of punicalagin biosynthesis.</title>
        <authorList>
            <person name="Qin G."/>
            <person name="Xu C."/>
            <person name="Ming R."/>
            <person name="Tang H."/>
            <person name="Guyot R."/>
            <person name="Kramer E.M."/>
            <person name="Hu Y."/>
            <person name="Yi X."/>
            <person name="Qi Y."/>
            <person name="Xu X."/>
            <person name="Gao Z."/>
            <person name="Pan H."/>
            <person name="Jian J."/>
            <person name="Tian Y."/>
            <person name="Yue Z."/>
            <person name="Xu Y."/>
        </authorList>
    </citation>
    <scope>NUCLEOTIDE SEQUENCE [LARGE SCALE GENOMIC DNA]</scope>
    <source>
        <strain evidence="2">cv. Dabenzi</strain>
    </source>
</reference>
<organism evidence="1 2">
    <name type="scientific">Punica granatum</name>
    <name type="common">Pomegranate</name>
    <dbReference type="NCBI Taxonomy" id="22663"/>
    <lineage>
        <taxon>Eukaryota</taxon>
        <taxon>Viridiplantae</taxon>
        <taxon>Streptophyta</taxon>
        <taxon>Embryophyta</taxon>
        <taxon>Tracheophyta</taxon>
        <taxon>Spermatophyta</taxon>
        <taxon>Magnoliopsida</taxon>
        <taxon>eudicotyledons</taxon>
        <taxon>Gunneridae</taxon>
        <taxon>Pentapetalae</taxon>
        <taxon>rosids</taxon>
        <taxon>malvids</taxon>
        <taxon>Myrtales</taxon>
        <taxon>Lythraceae</taxon>
        <taxon>Punica</taxon>
    </lineage>
</organism>
<protein>
    <submittedName>
        <fullName evidence="1">Uncharacterized protein</fullName>
    </submittedName>
</protein>
<dbReference type="AlphaFoldDB" id="A0A218WW05"/>
<gene>
    <name evidence="1" type="ORF">CDL15_Pgr016490</name>
</gene>
<dbReference type="Proteomes" id="UP000197138">
    <property type="component" value="Unassembled WGS sequence"/>
</dbReference>
<proteinExistence type="predicted"/>
<evidence type="ECO:0000313" key="2">
    <source>
        <dbReference type="Proteomes" id="UP000197138"/>
    </source>
</evidence>
<dbReference type="EMBL" id="MTKT01002957">
    <property type="protein sequence ID" value="OWM76843.1"/>
    <property type="molecule type" value="Genomic_DNA"/>
</dbReference>
<evidence type="ECO:0000313" key="1">
    <source>
        <dbReference type="EMBL" id="OWM76843.1"/>
    </source>
</evidence>
<accession>A0A218WW05</accession>